<protein>
    <submittedName>
        <fullName evidence="1">Uncharacterized protein</fullName>
    </submittedName>
</protein>
<gene>
    <name evidence="1" type="ORF">JCM16418_4924</name>
</gene>
<dbReference type="RefSeq" id="WP_052020698.1">
    <property type="nucleotide sequence ID" value="NZ_BAVZ01000033.1"/>
</dbReference>
<dbReference type="OrthoDB" id="2892204at2"/>
<keyword evidence="2" id="KW-1185">Reference proteome</keyword>
<comment type="caution">
    <text evidence="1">The sequence shown here is derived from an EMBL/GenBank/DDBJ whole genome shotgun (WGS) entry which is preliminary data.</text>
</comment>
<organism evidence="1 2">
    <name type="scientific">Paenibacillus pini JCM 16418</name>
    <dbReference type="NCBI Taxonomy" id="1236976"/>
    <lineage>
        <taxon>Bacteria</taxon>
        <taxon>Bacillati</taxon>
        <taxon>Bacillota</taxon>
        <taxon>Bacilli</taxon>
        <taxon>Bacillales</taxon>
        <taxon>Paenibacillaceae</taxon>
        <taxon>Paenibacillus</taxon>
    </lineage>
</organism>
<dbReference type="Proteomes" id="UP000019364">
    <property type="component" value="Unassembled WGS sequence"/>
</dbReference>
<name>W7YII3_9BACL</name>
<sequence length="85" mass="9982">MEVTKHINLGYDRFKELGLLDDYIYQSLVHMGNASHQLSWGLTVLDHVNIPKEMQKEIQMTVIEVSKSIREMQDKLREHKSSIQK</sequence>
<dbReference type="eggNOG" id="ENOG5033N7F">
    <property type="taxonomic scope" value="Bacteria"/>
</dbReference>
<dbReference type="AlphaFoldDB" id="W7YII3"/>
<evidence type="ECO:0000313" key="1">
    <source>
        <dbReference type="EMBL" id="GAF10705.1"/>
    </source>
</evidence>
<accession>W7YII3</accession>
<dbReference type="EMBL" id="BAVZ01000033">
    <property type="protein sequence ID" value="GAF10705.1"/>
    <property type="molecule type" value="Genomic_DNA"/>
</dbReference>
<reference evidence="1 2" key="1">
    <citation type="journal article" date="2014" name="Genome Announc.">
        <title>Draft Genome Sequence of Paenibacillus pini JCM 16418T, Isolated from the Rhizosphere of Pine Tree.</title>
        <authorList>
            <person name="Yuki M."/>
            <person name="Oshima K."/>
            <person name="Suda W."/>
            <person name="Oshida Y."/>
            <person name="Kitamura K."/>
            <person name="Iida Y."/>
            <person name="Hattori M."/>
            <person name="Ohkuma M."/>
        </authorList>
    </citation>
    <scope>NUCLEOTIDE SEQUENCE [LARGE SCALE GENOMIC DNA]</scope>
    <source>
        <strain evidence="1 2">JCM 16418</strain>
    </source>
</reference>
<proteinExistence type="predicted"/>
<evidence type="ECO:0000313" key="2">
    <source>
        <dbReference type="Proteomes" id="UP000019364"/>
    </source>
</evidence>